<keyword evidence="3 6" id="KW-0812">Transmembrane</keyword>
<dbReference type="Proteomes" id="UP001082899">
    <property type="component" value="Unassembled WGS sequence"/>
</dbReference>
<evidence type="ECO:0000256" key="5">
    <source>
        <dbReference type="ARBA" id="ARBA00023136"/>
    </source>
</evidence>
<evidence type="ECO:0000256" key="3">
    <source>
        <dbReference type="ARBA" id="ARBA00022692"/>
    </source>
</evidence>
<feature type="transmembrane region" description="Helical" evidence="6">
    <location>
        <begin position="308"/>
        <end position="326"/>
    </location>
</feature>
<feature type="transmembrane region" description="Helical" evidence="6">
    <location>
        <begin position="333"/>
        <end position="349"/>
    </location>
</feature>
<name>A0ABT3ZNP0_9BURK</name>
<evidence type="ECO:0000256" key="1">
    <source>
        <dbReference type="ARBA" id="ARBA00004651"/>
    </source>
</evidence>
<dbReference type="Pfam" id="PF00753">
    <property type="entry name" value="Lactamase_B"/>
    <property type="match status" value="1"/>
</dbReference>
<dbReference type="InterPro" id="IPR004477">
    <property type="entry name" value="ComEC_N"/>
</dbReference>
<evidence type="ECO:0000259" key="7">
    <source>
        <dbReference type="SMART" id="SM00849"/>
    </source>
</evidence>
<dbReference type="InterPro" id="IPR025405">
    <property type="entry name" value="DUF4131"/>
</dbReference>
<feature type="transmembrane region" description="Helical" evidence="6">
    <location>
        <begin position="476"/>
        <end position="499"/>
    </location>
</feature>
<evidence type="ECO:0000256" key="2">
    <source>
        <dbReference type="ARBA" id="ARBA00022475"/>
    </source>
</evidence>
<feature type="transmembrane region" description="Helical" evidence="6">
    <location>
        <begin position="49"/>
        <end position="67"/>
    </location>
</feature>
<protein>
    <submittedName>
        <fullName evidence="8">DNA internalization-related competence protein ComEC/Rec2</fullName>
    </submittedName>
</protein>
<dbReference type="InterPro" id="IPR004797">
    <property type="entry name" value="Competence_ComEC/Rec2"/>
</dbReference>
<dbReference type="InterPro" id="IPR052159">
    <property type="entry name" value="Competence_DNA_uptake"/>
</dbReference>
<dbReference type="PANTHER" id="PTHR30619">
    <property type="entry name" value="DNA INTERNALIZATION/COMPETENCE PROTEIN COMEC/REC2"/>
    <property type="match status" value="1"/>
</dbReference>
<dbReference type="EMBL" id="JAPMXC010000001">
    <property type="protein sequence ID" value="MCY0387870.1"/>
    <property type="molecule type" value="Genomic_DNA"/>
</dbReference>
<dbReference type="InterPro" id="IPR035681">
    <property type="entry name" value="ComA-like_MBL"/>
</dbReference>
<dbReference type="NCBIfam" id="TIGR00361">
    <property type="entry name" value="ComEC_Rec2"/>
    <property type="match status" value="1"/>
</dbReference>
<evidence type="ECO:0000313" key="9">
    <source>
        <dbReference type="Proteomes" id="UP001082899"/>
    </source>
</evidence>
<comment type="subcellular location">
    <subcellularLocation>
        <location evidence="1">Cell membrane</location>
        <topology evidence="1">Multi-pass membrane protein</topology>
    </subcellularLocation>
</comment>
<feature type="transmembrane region" description="Helical" evidence="6">
    <location>
        <begin position="441"/>
        <end position="464"/>
    </location>
</feature>
<feature type="transmembrane region" description="Helical" evidence="6">
    <location>
        <begin position="266"/>
        <end position="288"/>
    </location>
</feature>
<evidence type="ECO:0000313" key="8">
    <source>
        <dbReference type="EMBL" id="MCY0387870.1"/>
    </source>
</evidence>
<reference evidence="8" key="1">
    <citation type="submission" date="2022-11" db="EMBL/GenBank/DDBJ databases">
        <title>Robbsia betulipollinis sp. nov., isolated from pollen of birch (Betula pendula).</title>
        <authorList>
            <person name="Shi H."/>
            <person name="Ambika Manirajan B."/>
            <person name="Ratering S."/>
            <person name="Geissler-Plaum R."/>
            <person name="Schnell S."/>
        </authorList>
    </citation>
    <scope>NUCLEOTIDE SEQUENCE</scope>
    <source>
        <strain evidence="8">Bb-Pol-6</strain>
    </source>
</reference>
<dbReference type="InterPro" id="IPR001279">
    <property type="entry name" value="Metallo-B-lactamas"/>
</dbReference>
<dbReference type="InterPro" id="IPR036866">
    <property type="entry name" value="RibonucZ/Hydroxyglut_hydro"/>
</dbReference>
<dbReference type="CDD" id="cd07731">
    <property type="entry name" value="ComA-like_MBL-fold"/>
    <property type="match status" value="1"/>
</dbReference>
<keyword evidence="5 6" id="KW-0472">Membrane</keyword>
<feature type="domain" description="Metallo-beta-lactamase" evidence="7">
    <location>
        <begin position="594"/>
        <end position="781"/>
    </location>
</feature>
<comment type="caution">
    <text evidence="8">The sequence shown here is derived from an EMBL/GenBank/DDBJ whole genome shotgun (WGS) entry which is preliminary data.</text>
</comment>
<dbReference type="PROSITE" id="PS51257">
    <property type="entry name" value="PROKAR_LIPOPROTEIN"/>
    <property type="match status" value="1"/>
</dbReference>
<dbReference type="SUPFAM" id="SSF56281">
    <property type="entry name" value="Metallo-hydrolase/oxidoreductase"/>
    <property type="match status" value="1"/>
</dbReference>
<dbReference type="SMART" id="SM00849">
    <property type="entry name" value="Lactamase_B"/>
    <property type="match status" value="1"/>
</dbReference>
<dbReference type="NCBIfam" id="TIGR00360">
    <property type="entry name" value="ComEC_N-term"/>
    <property type="match status" value="1"/>
</dbReference>
<dbReference type="Gene3D" id="3.60.15.10">
    <property type="entry name" value="Ribonuclease Z/Hydroxyacylglutathione hydrolase-like"/>
    <property type="match status" value="1"/>
</dbReference>
<dbReference type="Pfam" id="PF13567">
    <property type="entry name" value="DUF4131"/>
    <property type="match status" value="1"/>
</dbReference>
<accession>A0ABT3ZNP0</accession>
<dbReference type="RefSeq" id="WP_267847580.1">
    <property type="nucleotide sequence ID" value="NZ_JAPMXC010000001.1"/>
</dbReference>
<gene>
    <name evidence="8" type="ORF">OVY01_11610</name>
</gene>
<keyword evidence="4 6" id="KW-1133">Transmembrane helix</keyword>
<evidence type="ECO:0000256" key="4">
    <source>
        <dbReference type="ARBA" id="ARBA00022989"/>
    </source>
</evidence>
<sequence length="853" mass="90300">MRIFAPAFAVGACAVQRAASLPSSALLAALTLACVLFLLASRYSRAWRCVPPFLLASAALLAGYDWAAWRAQMRLSTVLPEALEQRDVRLSGRVEGLPEPADDGVRFVLRVEAVHSALPAGVAAARFPARVRLSWTSAYRRGSVVPALEAGQRWTLTVRLKRPHGNANFGGFDTEAWLLRRGIRATGHVRTGQPAVAADGISPPDATLFAARAWIDRVRGGIARRIDAVLPQRPHAGVVTALAIGYQGGITRADWLRFSRTGTNHLVAVSGLHVGLVAGFAALLGGGLWRRGVWRGRALPLRWPAPRLGAVCALLAAAWFVALAGFGVPAQRAFWMLAVVCAAAFAGRAPAPSRVLAWALLAVVVADPWAVSAAGFWLSFGAVAAIAFATTSTARAVTPHDAAVPAAATAAAALPASPRHGPARSPAGPARRAWRRAWPHLAAGLGGAARVQIAVTVALVPAGASLFGQVPLLGPLANAVAIPWVSFLVVPAVLAGVVLPAPCDALAFHAAHTLIAWLGRALDVLAAPGWAMLNVAAPDVPTLAAALLGVAWGLGPRGLPLQRLAPLLCAPLFLYRPAPPGSGEFRVTLLDVGQGMAALVETRGHRMLYDTGPPMGRTDAGERLIVPSLRVQGVTTLDTLVVSHDHDDHYGGARTVLTQMTTRQLLASLPPAQPLWMTARDGGARVTRCRRGASWRWDGVTFEVLWPADPDAGAAPNGMSCVIRVANARHTLLLAGDIEAPQEAAMLRAATPLDATILLAPHHGSRTSSTDAFVAAVAPAHVVFQMGYLNRYRHPHPQVVARYARQGAQSYRSDRDGAVRFETHGARLDVMAYRRNLRRYWMAAWPRTASDAS</sequence>
<feature type="transmembrane region" description="Helical" evidence="6">
    <location>
        <begin position="369"/>
        <end position="389"/>
    </location>
</feature>
<organism evidence="8 9">
    <name type="scientific">Robbsia betulipollinis</name>
    <dbReference type="NCBI Taxonomy" id="2981849"/>
    <lineage>
        <taxon>Bacteria</taxon>
        <taxon>Pseudomonadati</taxon>
        <taxon>Pseudomonadota</taxon>
        <taxon>Betaproteobacteria</taxon>
        <taxon>Burkholderiales</taxon>
        <taxon>Burkholderiaceae</taxon>
        <taxon>Robbsia</taxon>
    </lineage>
</organism>
<dbReference type="PANTHER" id="PTHR30619:SF1">
    <property type="entry name" value="RECOMBINATION PROTEIN 2"/>
    <property type="match status" value="1"/>
</dbReference>
<keyword evidence="9" id="KW-1185">Reference proteome</keyword>
<dbReference type="Pfam" id="PF03772">
    <property type="entry name" value="Competence"/>
    <property type="match status" value="1"/>
</dbReference>
<evidence type="ECO:0000256" key="6">
    <source>
        <dbReference type="SAM" id="Phobius"/>
    </source>
</evidence>
<proteinExistence type="predicted"/>
<keyword evidence="2" id="KW-1003">Cell membrane</keyword>